<dbReference type="InterPro" id="IPR001304">
    <property type="entry name" value="C-type_lectin-like"/>
</dbReference>
<dbReference type="EnsemblMetazoa" id="AALFPA23_023746.R35390">
    <property type="protein sequence ID" value="AALFPA23_023746.P35390"/>
    <property type="gene ID" value="AALFPA23_023746"/>
</dbReference>
<dbReference type="InterPro" id="IPR016187">
    <property type="entry name" value="CTDL_fold"/>
</dbReference>
<reference evidence="3" key="2">
    <citation type="submission" date="2025-05" db="UniProtKB">
        <authorList>
            <consortium name="EnsemblMetazoa"/>
        </authorList>
    </citation>
    <scope>IDENTIFICATION</scope>
    <source>
        <strain evidence="3">Foshan</strain>
    </source>
</reference>
<keyword evidence="4" id="KW-1185">Reference proteome</keyword>
<dbReference type="PROSITE" id="PS51257">
    <property type="entry name" value="PROKAR_LIPOPROTEIN"/>
    <property type="match status" value="1"/>
</dbReference>
<dbReference type="InterPro" id="IPR050111">
    <property type="entry name" value="C-type_lectin/snaclec_domain"/>
</dbReference>
<dbReference type="SMART" id="SM00034">
    <property type="entry name" value="CLECT"/>
    <property type="match status" value="1"/>
</dbReference>
<feature type="chain" id="PRO_5045429070" description="C-type lectin domain-containing protein" evidence="1">
    <location>
        <begin position="17"/>
        <end position="155"/>
    </location>
</feature>
<proteinExistence type="predicted"/>
<protein>
    <recommendedName>
        <fullName evidence="2">C-type lectin domain-containing protein</fullName>
    </recommendedName>
</protein>
<accession>A0ABM2A276</accession>
<dbReference type="CDD" id="cd00037">
    <property type="entry name" value="CLECT"/>
    <property type="match status" value="1"/>
</dbReference>
<dbReference type="PROSITE" id="PS50041">
    <property type="entry name" value="C_TYPE_LECTIN_2"/>
    <property type="match status" value="1"/>
</dbReference>
<dbReference type="Proteomes" id="UP000069940">
    <property type="component" value="Unassembled WGS sequence"/>
</dbReference>
<evidence type="ECO:0000313" key="4">
    <source>
        <dbReference type="Proteomes" id="UP000069940"/>
    </source>
</evidence>
<keyword evidence="1" id="KW-0732">Signal</keyword>
<dbReference type="PANTHER" id="PTHR22803">
    <property type="entry name" value="MANNOSE, PHOSPHOLIPASE, LECTIN RECEPTOR RELATED"/>
    <property type="match status" value="1"/>
</dbReference>
<sequence>MKLLLSFIALLGLVACQEKCDSQNKYCFPKEVATWTGAVEYCLKNGWKLAVVNSEAKQMKIESLAKNLPEFKNGKVELWIGASDQTKEGHFVWIANGQPIEYANWLPGKPDNKDGKEHCVHLWYEKAKKLNWGWNDVVCTSKRRFVCERKKKLVT</sequence>
<dbReference type="Pfam" id="PF00059">
    <property type="entry name" value="Lectin_C"/>
    <property type="match status" value="1"/>
</dbReference>
<feature type="signal peptide" evidence="1">
    <location>
        <begin position="1"/>
        <end position="16"/>
    </location>
</feature>
<evidence type="ECO:0000256" key="1">
    <source>
        <dbReference type="SAM" id="SignalP"/>
    </source>
</evidence>
<evidence type="ECO:0000313" key="3">
    <source>
        <dbReference type="EnsemblMetazoa" id="AALFPA23_023746.P35390"/>
    </source>
</evidence>
<dbReference type="GeneID" id="115258436"/>
<evidence type="ECO:0000259" key="2">
    <source>
        <dbReference type="PROSITE" id="PS50041"/>
    </source>
</evidence>
<name>A0ABM2A276_AEDAL</name>
<feature type="domain" description="C-type lectin" evidence="2">
    <location>
        <begin position="26"/>
        <end position="148"/>
    </location>
</feature>
<reference evidence="4" key="1">
    <citation type="journal article" date="2015" name="Proc. Natl. Acad. Sci. U.S.A.">
        <title>Genome sequence of the Asian Tiger mosquito, Aedes albopictus, reveals insights into its biology, genetics, and evolution.</title>
        <authorList>
            <person name="Chen X.G."/>
            <person name="Jiang X."/>
            <person name="Gu J."/>
            <person name="Xu M."/>
            <person name="Wu Y."/>
            <person name="Deng Y."/>
            <person name="Zhang C."/>
            <person name="Bonizzoni M."/>
            <person name="Dermauw W."/>
            <person name="Vontas J."/>
            <person name="Armbruster P."/>
            <person name="Huang X."/>
            <person name="Yang Y."/>
            <person name="Zhang H."/>
            <person name="He W."/>
            <person name="Peng H."/>
            <person name="Liu Y."/>
            <person name="Wu K."/>
            <person name="Chen J."/>
            <person name="Lirakis M."/>
            <person name="Topalis P."/>
            <person name="Van Leeuwen T."/>
            <person name="Hall A.B."/>
            <person name="Jiang X."/>
            <person name="Thorpe C."/>
            <person name="Mueller R.L."/>
            <person name="Sun C."/>
            <person name="Waterhouse R.M."/>
            <person name="Yan G."/>
            <person name="Tu Z.J."/>
            <person name="Fang X."/>
            <person name="James A.A."/>
        </authorList>
    </citation>
    <scope>NUCLEOTIDE SEQUENCE [LARGE SCALE GENOMIC DNA]</scope>
    <source>
        <strain evidence="4">Foshan</strain>
    </source>
</reference>
<organism evidence="3 4">
    <name type="scientific">Aedes albopictus</name>
    <name type="common">Asian tiger mosquito</name>
    <name type="synonym">Stegomyia albopicta</name>
    <dbReference type="NCBI Taxonomy" id="7160"/>
    <lineage>
        <taxon>Eukaryota</taxon>
        <taxon>Metazoa</taxon>
        <taxon>Ecdysozoa</taxon>
        <taxon>Arthropoda</taxon>
        <taxon>Hexapoda</taxon>
        <taxon>Insecta</taxon>
        <taxon>Pterygota</taxon>
        <taxon>Neoptera</taxon>
        <taxon>Endopterygota</taxon>
        <taxon>Diptera</taxon>
        <taxon>Nematocera</taxon>
        <taxon>Culicoidea</taxon>
        <taxon>Culicidae</taxon>
        <taxon>Culicinae</taxon>
        <taxon>Aedini</taxon>
        <taxon>Aedes</taxon>
        <taxon>Stegomyia</taxon>
    </lineage>
</organism>
<dbReference type="InterPro" id="IPR016186">
    <property type="entry name" value="C-type_lectin-like/link_sf"/>
</dbReference>
<dbReference type="Gene3D" id="3.10.100.10">
    <property type="entry name" value="Mannose-Binding Protein A, subunit A"/>
    <property type="match status" value="1"/>
</dbReference>
<dbReference type="RefSeq" id="XP_029714392.1">
    <property type="nucleotide sequence ID" value="XM_029858532.2"/>
</dbReference>
<dbReference type="SUPFAM" id="SSF56436">
    <property type="entry name" value="C-type lectin-like"/>
    <property type="match status" value="1"/>
</dbReference>